<keyword evidence="2" id="KW-1185">Reference proteome</keyword>
<dbReference type="RefSeq" id="WP_090209028.1">
    <property type="nucleotide sequence ID" value="NZ_FOZM01000002.1"/>
</dbReference>
<sequence>MSFMTYILIGAALMLIAFFLKERYVSFWAQKSDDYADGPIFDIREHFNGPIICEGVIYGPTGKVTSRFVADFEASWDGNVGTMTEKFYYDSGSVQDRVWTLTLGNDGRIKAEAPDLVGAGSGQQKGSAVLLNYRIKLTEDAGGHALDVTDWMYLMSNGSIMNRSQFRKFGIKVAELVATMRPKEKAYAGE</sequence>
<dbReference type="OrthoDB" id="5296954at2"/>
<name>A0A1I6MX72_9RHOB</name>
<dbReference type="EMBL" id="FOZM01000002">
    <property type="protein sequence ID" value="SFS20227.1"/>
    <property type="molecule type" value="Genomic_DNA"/>
</dbReference>
<protein>
    <recommendedName>
        <fullName evidence="3">DUF3833 domain-containing protein</fullName>
    </recommendedName>
</protein>
<dbReference type="STRING" id="1123755.SAMN05444714_2533"/>
<evidence type="ECO:0000313" key="1">
    <source>
        <dbReference type="EMBL" id="SFS20227.1"/>
    </source>
</evidence>
<dbReference type="Proteomes" id="UP000198926">
    <property type="component" value="Unassembled WGS sequence"/>
</dbReference>
<dbReference type="InterPro" id="IPR024409">
    <property type="entry name" value="DUF3833"/>
</dbReference>
<dbReference type="AlphaFoldDB" id="A0A1I6MX72"/>
<evidence type="ECO:0008006" key="3">
    <source>
        <dbReference type="Google" id="ProtNLM"/>
    </source>
</evidence>
<reference evidence="1 2" key="1">
    <citation type="submission" date="2016-10" db="EMBL/GenBank/DDBJ databases">
        <authorList>
            <person name="de Groot N.N."/>
        </authorList>
    </citation>
    <scope>NUCLEOTIDE SEQUENCE [LARGE SCALE GENOMIC DNA]</scope>
    <source>
        <strain evidence="1 2">DSM 29433</strain>
    </source>
</reference>
<proteinExistence type="predicted"/>
<gene>
    <name evidence="1" type="ORF">SAMN05444714_2533</name>
</gene>
<evidence type="ECO:0000313" key="2">
    <source>
        <dbReference type="Proteomes" id="UP000198926"/>
    </source>
</evidence>
<organism evidence="1 2">
    <name type="scientific">Yoonia litorea</name>
    <dbReference type="NCBI Taxonomy" id="1123755"/>
    <lineage>
        <taxon>Bacteria</taxon>
        <taxon>Pseudomonadati</taxon>
        <taxon>Pseudomonadota</taxon>
        <taxon>Alphaproteobacteria</taxon>
        <taxon>Rhodobacterales</taxon>
        <taxon>Paracoccaceae</taxon>
        <taxon>Yoonia</taxon>
    </lineage>
</organism>
<accession>A0A1I6MX72</accession>
<dbReference type="Pfam" id="PF12915">
    <property type="entry name" value="DUF3833"/>
    <property type="match status" value="1"/>
</dbReference>